<dbReference type="InterPro" id="IPR013106">
    <property type="entry name" value="Ig_V-set"/>
</dbReference>
<dbReference type="SMART" id="SM00093">
    <property type="entry name" value="SERPIN"/>
    <property type="match status" value="1"/>
</dbReference>
<evidence type="ECO:0000256" key="2">
    <source>
        <dbReference type="RuleBase" id="RU000411"/>
    </source>
</evidence>
<evidence type="ECO:0000256" key="1">
    <source>
        <dbReference type="PROSITE-ProRule" id="PRU00047"/>
    </source>
</evidence>
<evidence type="ECO:0000313" key="5">
    <source>
        <dbReference type="EMBL" id="TWW59324.1"/>
    </source>
</evidence>
<evidence type="ECO:0000259" key="4">
    <source>
        <dbReference type="PROSITE" id="PS50835"/>
    </source>
</evidence>
<proteinExistence type="inferred from homology"/>
<dbReference type="GO" id="GO:0004867">
    <property type="term" value="F:serine-type endopeptidase inhibitor activity"/>
    <property type="evidence" value="ECO:0007669"/>
    <property type="project" value="InterPro"/>
</dbReference>
<dbReference type="InterPro" id="IPR042185">
    <property type="entry name" value="Serpin_sf_2"/>
</dbReference>
<dbReference type="Proteomes" id="UP000324091">
    <property type="component" value="Chromosome 6"/>
</dbReference>
<accession>A0A5C6MVL4</accession>
<dbReference type="SMART" id="SM00343">
    <property type="entry name" value="ZnF_C2HC"/>
    <property type="match status" value="1"/>
</dbReference>
<dbReference type="SUPFAM" id="SSF48726">
    <property type="entry name" value="Immunoglobulin"/>
    <property type="match status" value="1"/>
</dbReference>
<keyword evidence="1" id="KW-0863">Zinc-finger</keyword>
<dbReference type="SUPFAM" id="SSF56574">
    <property type="entry name" value="Serpins"/>
    <property type="match status" value="1"/>
</dbReference>
<dbReference type="SMART" id="SM00409">
    <property type="entry name" value="IG"/>
    <property type="match status" value="1"/>
</dbReference>
<feature type="domain" description="Ig-like" evidence="4">
    <location>
        <begin position="184"/>
        <end position="287"/>
    </location>
</feature>
<feature type="domain" description="CCHC-type" evidence="3">
    <location>
        <begin position="80"/>
        <end position="96"/>
    </location>
</feature>
<dbReference type="InterPro" id="IPR042178">
    <property type="entry name" value="Serpin_sf_1"/>
</dbReference>
<comment type="caution">
    <text evidence="5">The sequence shown here is derived from an EMBL/GenBank/DDBJ whole genome shotgun (WGS) entry which is preliminary data.</text>
</comment>
<dbReference type="Pfam" id="PF00079">
    <property type="entry name" value="Serpin"/>
    <property type="match status" value="1"/>
</dbReference>
<sequence length="676" mass="76094">MPPFIGDEFLARELSRHGKLVSPNRKLLSGCRSPLLRHVVSHRRQVHMILNIRAEEFNYRFVVRVDDFDYVLFATSSALKCFNCGEEGHLARVCPSRPVPDAPAAESAAARSGGEASVVRCGGAPAVPDEAQTESKAEGKGSECVRVTEMRFQATLCFLLQLIFEYACLVKYINMDIVRTYDIAVIASFAYDINAAQGSTIYLPCYFPHSSQILANALWYKETGIGQKTLLHFSKEPLDELERVQQIYPLDQDQSVKFTNVLMEDSGTYRCESPEGEELSVVRVTVKVAPTPVPYSCGEWTAAWNPCHDQEDHTGEAVLQESMAEFSMKLYSFVRESQLSNNLLLSPLSISALLSHLLLGARDITQRAIERALAVPHDFSCVHFQMAKLREKLASSLQMSSQIYYHPKMILSESFTNQSIQFYESVPTRLLETSEENTYMINSWVANKTNNKIQHLVDSVSPSTQLMFLNAVSFKGQWKLKFNLKPRKALFSKLNGDLVSVPVFHHRDYLLATMIDNALKAQVGRFALTGDSSLYILLPNAVYDLQLVEDSMTYDTLRQMMDKMKTVVPQKTEVTLPQIKLDVEPDMLMLMKKLGLSSLFEDANLCGLYSEDRLVLDDVRHRGLLALTEHGVEAVAVTSTTFSRTYNSFSALHPFIFLLWSDRANVPLFVGRVVEP</sequence>
<dbReference type="GO" id="GO:0003676">
    <property type="term" value="F:nucleic acid binding"/>
    <property type="evidence" value="ECO:0007669"/>
    <property type="project" value="InterPro"/>
</dbReference>
<dbReference type="PANTHER" id="PTHR11461:SF159">
    <property type="entry name" value="PLASMA PROTEASE C1 INHIBITOR"/>
    <property type="match status" value="1"/>
</dbReference>
<dbReference type="InterPro" id="IPR001878">
    <property type="entry name" value="Znf_CCHC"/>
</dbReference>
<dbReference type="Gene3D" id="2.30.39.10">
    <property type="entry name" value="Alpha-1-antitrypsin, domain 1"/>
    <property type="match status" value="1"/>
</dbReference>
<dbReference type="PROSITE" id="PS50158">
    <property type="entry name" value="ZF_CCHC"/>
    <property type="match status" value="1"/>
</dbReference>
<dbReference type="PROSITE" id="PS50835">
    <property type="entry name" value="IG_LIKE"/>
    <property type="match status" value="1"/>
</dbReference>
<dbReference type="GO" id="GO:0005615">
    <property type="term" value="C:extracellular space"/>
    <property type="evidence" value="ECO:0007669"/>
    <property type="project" value="InterPro"/>
</dbReference>
<gene>
    <name evidence="5" type="ORF">D4764_06G0008540</name>
</gene>
<dbReference type="Gene3D" id="2.60.40.10">
    <property type="entry name" value="Immunoglobulins"/>
    <property type="match status" value="1"/>
</dbReference>
<dbReference type="InterPro" id="IPR036875">
    <property type="entry name" value="Znf_CCHC_sf"/>
</dbReference>
<reference evidence="5 6" key="1">
    <citation type="submission" date="2019-04" db="EMBL/GenBank/DDBJ databases">
        <title>Chromosome genome assembly for Takifugu flavidus.</title>
        <authorList>
            <person name="Xiao S."/>
        </authorList>
    </citation>
    <scope>NUCLEOTIDE SEQUENCE [LARGE SCALE GENOMIC DNA]</scope>
    <source>
        <strain evidence="5">HTHZ2018</strain>
        <tissue evidence="5">Muscle</tissue>
    </source>
</reference>
<dbReference type="EMBL" id="RHFK02000019">
    <property type="protein sequence ID" value="TWW59324.1"/>
    <property type="molecule type" value="Genomic_DNA"/>
</dbReference>
<dbReference type="InterPro" id="IPR000215">
    <property type="entry name" value="Serpin_fam"/>
</dbReference>
<evidence type="ECO:0000313" key="6">
    <source>
        <dbReference type="Proteomes" id="UP000324091"/>
    </source>
</evidence>
<dbReference type="InterPro" id="IPR003599">
    <property type="entry name" value="Ig_sub"/>
</dbReference>
<dbReference type="AlphaFoldDB" id="A0A5C6MVL4"/>
<keyword evidence="1" id="KW-0862">Zinc</keyword>
<dbReference type="PANTHER" id="PTHR11461">
    <property type="entry name" value="SERINE PROTEASE INHIBITOR, SERPIN"/>
    <property type="match status" value="1"/>
</dbReference>
<evidence type="ECO:0000259" key="3">
    <source>
        <dbReference type="PROSITE" id="PS50158"/>
    </source>
</evidence>
<dbReference type="Pfam" id="PF07686">
    <property type="entry name" value="V-set"/>
    <property type="match status" value="1"/>
</dbReference>
<dbReference type="SUPFAM" id="SSF57756">
    <property type="entry name" value="Retrovirus zinc finger-like domains"/>
    <property type="match status" value="1"/>
</dbReference>
<dbReference type="InterPro" id="IPR007110">
    <property type="entry name" value="Ig-like_dom"/>
</dbReference>
<dbReference type="InterPro" id="IPR036179">
    <property type="entry name" value="Ig-like_dom_sf"/>
</dbReference>
<protein>
    <submittedName>
        <fullName evidence="5">Plasma protease C1 inhibitor</fullName>
    </submittedName>
</protein>
<name>A0A5C6MVL4_9TELE</name>
<dbReference type="Gene3D" id="4.10.60.10">
    <property type="entry name" value="Zinc finger, CCHC-type"/>
    <property type="match status" value="1"/>
</dbReference>
<organism evidence="5 6">
    <name type="scientific">Takifugu flavidus</name>
    <name type="common">sansaifugu</name>
    <dbReference type="NCBI Taxonomy" id="433684"/>
    <lineage>
        <taxon>Eukaryota</taxon>
        <taxon>Metazoa</taxon>
        <taxon>Chordata</taxon>
        <taxon>Craniata</taxon>
        <taxon>Vertebrata</taxon>
        <taxon>Euteleostomi</taxon>
        <taxon>Actinopterygii</taxon>
        <taxon>Neopterygii</taxon>
        <taxon>Teleostei</taxon>
        <taxon>Neoteleostei</taxon>
        <taxon>Acanthomorphata</taxon>
        <taxon>Eupercaria</taxon>
        <taxon>Tetraodontiformes</taxon>
        <taxon>Tetradontoidea</taxon>
        <taxon>Tetraodontidae</taxon>
        <taxon>Takifugu</taxon>
    </lineage>
</organism>
<dbReference type="InterPro" id="IPR036186">
    <property type="entry name" value="Serpin_sf"/>
</dbReference>
<dbReference type="Gene3D" id="3.30.497.10">
    <property type="entry name" value="Antithrombin, subunit I, domain 2"/>
    <property type="match status" value="1"/>
</dbReference>
<dbReference type="InterPro" id="IPR023796">
    <property type="entry name" value="Serpin_dom"/>
</dbReference>
<dbReference type="InterPro" id="IPR013783">
    <property type="entry name" value="Ig-like_fold"/>
</dbReference>
<keyword evidence="6" id="KW-1185">Reference proteome</keyword>
<keyword evidence="1" id="KW-0479">Metal-binding</keyword>
<dbReference type="GO" id="GO:0008270">
    <property type="term" value="F:zinc ion binding"/>
    <property type="evidence" value="ECO:0007669"/>
    <property type="project" value="UniProtKB-KW"/>
</dbReference>
<comment type="similarity">
    <text evidence="2">Belongs to the serpin family.</text>
</comment>
<dbReference type="Pfam" id="PF00098">
    <property type="entry name" value="zf-CCHC"/>
    <property type="match status" value="1"/>
</dbReference>